<feature type="transmembrane region" description="Helical" evidence="7">
    <location>
        <begin position="141"/>
        <end position="161"/>
    </location>
</feature>
<evidence type="ECO:0000259" key="8">
    <source>
        <dbReference type="PROSITE" id="PS50939"/>
    </source>
</evidence>
<dbReference type="PANTHER" id="PTHR47797:SF1">
    <property type="entry name" value="CYTOCHROME B561 DOMAIN-CONTAINING PROTEIN-RELATED"/>
    <property type="match status" value="1"/>
</dbReference>
<keyword evidence="5 7" id="KW-1133">Transmembrane helix</keyword>
<keyword evidence="4" id="KW-0249">Electron transport</keyword>
<keyword evidence="2" id="KW-0813">Transport</keyword>
<dbReference type="Proteomes" id="UP001187682">
    <property type="component" value="Unassembled WGS sequence"/>
</dbReference>
<dbReference type="AlphaFoldDB" id="A0AAE8SVW5"/>
<evidence type="ECO:0000313" key="9">
    <source>
        <dbReference type="EMBL" id="SPO03148.1"/>
    </source>
</evidence>
<dbReference type="PROSITE" id="PS50939">
    <property type="entry name" value="CYTOCHROME_B561"/>
    <property type="match status" value="1"/>
</dbReference>
<feature type="transmembrane region" description="Helical" evidence="7">
    <location>
        <begin position="173"/>
        <end position="195"/>
    </location>
</feature>
<protein>
    <recommendedName>
        <fullName evidence="8">Cytochrome b561 domain-containing protein</fullName>
    </recommendedName>
</protein>
<proteinExistence type="predicted"/>
<comment type="caution">
    <text evidence="9">The sequence shown here is derived from an EMBL/GenBank/DDBJ whole genome shotgun (WGS) entry which is preliminary data.</text>
</comment>
<feature type="domain" description="Cytochrome b561" evidence="8">
    <location>
        <begin position="1"/>
        <end position="198"/>
    </location>
</feature>
<keyword evidence="3 7" id="KW-0812">Transmembrane</keyword>
<feature type="transmembrane region" description="Helical" evidence="7">
    <location>
        <begin position="39"/>
        <end position="58"/>
    </location>
</feature>
<dbReference type="GO" id="GO:0016020">
    <property type="term" value="C:membrane"/>
    <property type="evidence" value="ECO:0007669"/>
    <property type="project" value="UniProtKB-SubCell"/>
</dbReference>
<dbReference type="PANTHER" id="PTHR47797">
    <property type="entry name" value="DEHYDROGENASE, PUTATIVE (AFU_ORTHOLOGUE AFUA_8G05805)-RELATED"/>
    <property type="match status" value="1"/>
</dbReference>
<dbReference type="EMBL" id="ONZQ02000007">
    <property type="protein sequence ID" value="SPO03148.1"/>
    <property type="molecule type" value="Genomic_DNA"/>
</dbReference>
<evidence type="ECO:0000256" key="7">
    <source>
        <dbReference type="SAM" id="Phobius"/>
    </source>
</evidence>
<reference evidence="9" key="1">
    <citation type="submission" date="2018-03" db="EMBL/GenBank/DDBJ databases">
        <authorList>
            <person name="Guldener U."/>
        </authorList>
    </citation>
    <scope>NUCLEOTIDE SEQUENCE</scope>
</reference>
<dbReference type="InterPro" id="IPR006593">
    <property type="entry name" value="Cyt_b561/ferric_Rdtase_TM"/>
</dbReference>
<dbReference type="CDD" id="cd08760">
    <property type="entry name" value="Cyt_b561_FRRS1_like"/>
    <property type="match status" value="1"/>
</dbReference>
<evidence type="ECO:0000313" key="10">
    <source>
        <dbReference type="Proteomes" id="UP001187682"/>
    </source>
</evidence>
<evidence type="ECO:0000256" key="1">
    <source>
        <dbReference type="ARBA" id="ARBA00004370"/>
    </source>
</evidence>
<dbReference type="InterPro" id="IPR018825">
    <property type="entry name" value="DUF2427"/>
</dbReference>
<name>A0AAE8SVW5_9PEZI</name>
<feature type="transmembrane region" description="Helical" evidence="7">
    <location>
        <begin position="99"/>
        <end position="121"/>
    </location>
</feature>
<evidence type="ECO:0000256" key="3">
    <source>
        <dbReference type="ARBA" id="ARBA00022692"/>
    </source>
</evidence>
<feature type="transmembrane region" description="Helical" evidence="7">
    <location>
        <begin position="65"/>
        <end position="87"/>
    </location>
</feature>
<evidence type="ECO:0000256" key="2">
    <source>
        <dbReference type="ARBA" id="ARBA00022448"/>
    </source>
</evidence>
<organism evidence="9 10">
    <name type="scientific">Cephalotrichum gorgonifer</name>
    <dbReference type="NCBI Taxonomy" id="2041049"/>
    <lineage>
        <taxon>Eukaryota</taxon>
        <taxon>Fungi</taxon>
        <taxon>Dikarya</taxon>
        <taxon>Ascomycota</taxon>
        <taxon>Pezizomycotina</taxon>
        <taxon>Sordariomycetes</taxon>
        <taxon>Hypocreomycetidae</taxon>
        <taxon>Microascales</taxon>
        <taxon>Microascaceae</taxon>
        <taxon>Cephalotrichum</taxon>
    </lineage>
</organism>
<accession>A0AAE8SVW5</accession>
<gene>
    <name evidence="9" type="ORF">DNG_05830</name>
</gene>
<evidence type="ECO:0000256" key="6">
    <source>
        <dbReference type="ARBA" id="ARBA00023136"/>
    </source>
</evidence>
<sequence>MSAPPGAPPGGGQLPPGISPNAIFEDLHKVPDLAKTHGVLMGLVFVIIFPLGSFIIRLSRKRNMVWFHTTCQIIGWALMLAGLSMGIKLANILDLLHKNAHTVLGTVVVAALILQPFLGLLHHWRFKKTGGSTIFTTIHKWYGRVFIILGIVTGGSGLALASKSPVYSKPGMIVYAVLAAISGVSLVGLWVWVEIKKQKDGGSRKGVTEGSVVNGA</sequence>
<evidence type="ECO:0000256" key="5">
    <source>
        <dbReference type="ARBA" id="ARBA00022989"/>
    </source>
</evidence>
<keyword evidence="10" id="KW-1185">Reference proteome</keyword>
<dbReference type="Pfam" id="PF10348">
    <property type="entry name" value="DUF2427"/>
    <property type="match status" value="1"/>
</dbReference>
<keyword evidence="6 7" id="KW-0472">Membrane</keyword>
<dbReference type="SMART" id="SM00665">
    <property type="entry name" value="B561"/>
    <property type="match status" value="1"/>
</dbReference>
<dbReference type="Gene3D" id="1.20.120.1770">
    <property type="match status" value="1"/>
</dbReference>
<evidence type="ECO:0000256" key="4">
    <source>
        <dbReference type="ARBA" id="ARBA00022982"/>
    </source>
</evidence>
<comment type="subcellular location">
    <subcellularLocation>
        <location evidence="1">Membrane</location>
    </subcellularLocation>
</comment>